<evidence type="ECO:0000259" key="1">
    <source>
        <dbReference type="Pfam" id="PF12697"/>
    </source>
</evidence>
<feature type="domain" description="AB hydrolase-1" evidence="1">
    <location>
        <begin position="25"/>
        <end position="250"/>
    </location>
</feature>
<gene>
    <name evidence="2" type="ORF">JL106_13740</name>
</gene>
<sequence length="259" mass="27946">MSTVDVPNVGTFTVNVVTTGSGDPLVFLHGYERHPGEAAFLTELGKSYSVVAPEQPGYGTSEGFENLTDIYDLVLFYRKFIETLGGPVVLVGHSSGGMIAGEIAAFFPHLVKKLVLVDSFGVWIDDQPAPQDPFGAPKDVQAALWADPSAKPDPEPTIFVEDPNDPFGAMFFQAQNLGTATKFLWPIADRGLARRLPYVDAPTLVVNGAKDGVVPVAQAEEIARLVPTAELEIIDGAGHYPMFEQPEQFLTVVKNFLAK</sequence>
<comment type="caution">
    <text evidence="2">The sequence shown here is derived from an EMBL/GenBank/DDBJ whole genome shotgun (WGS) entry which is preliminary data.</text>
</comment>
<dbReference type="PRINTS" id="PR00412">
    <property type="entry name" value="EPOXHYDRLASE"/>
</dbReference>
<dbReference type="Proteomes" id="UP000663792">
    <property type="component" value="Unassembled WGS sequence"/>
</dbReference>
<keyword evidence="3" id="KW-1185">Reference proteome</keyword>
<reference evidence="2" key="1">
    <citation type="submission" date="2021-01" db="EMBL/GenBank/DDBJ databases">
        <title>YIM 132084 draft genome.</title>
        <authorList>
            <person name="An D."/>
        </authorList>
    </citation>
    <scope>NUCLEOTIDE SEQUENCE</scope>
    <source>
        <strain evidence="2">YIM 132084</strain>
    </source>
</reference>
<accession>A0A939C2Q2</accession>
<dbReference type="SUPFAM" id="SSF53474">
    <property type="entry name" value="alpha/beta-Hydrolases"/>
    <property type="match status" value="1"/>
</dbReference>
<dbReference type="InterPro" id="IPR000639">
    <property type="entry name" value="Epox_hydrolase-like"/>
</dbReference>
<dbReference type="GO" id="GO:0016787">
    <property type="term" value="F:hydrolase activity"/>
    <property type="evidence" value="ECO:0007669"/>
    <property type="project" value="UniProtKB-KW"/>
</dbReference>
<dbReference type="PANTHER" id="PTHR43798">
    <property type="entry name" value="MONOACYLGLYCEROL LIPASE"/>
    <property type="match status" value="1"/>
</dbReference>
<dbReference type="InterPro" id="IPR050266">
    <property type="entry name" value="AB_hydrolase_sf"/>
</dbReference>
<dbReference type="GO" id="GO:0016020">
    <property type="term" value="C:membrane"/>
    <property type="evidence" value="ECO:0007669"/>
    <property type="project" value="TreeGrafter"/>
</dbReference>
<dbReference type="InterPro" id="IPR029058">
    <property type="entry name" value="AB_hydrolase_fold"/>
</dbReference>
<evidence type="ECO:0000313" key="2">
    <source>
        <dbReference type="EMBL" id="MBM9468342.1"/>
    </source>
</evidence>
<keyword evidence="2" id="KW-0378">Hydrolase</keyword>
<protein>
    <submittedName>
        <fullName evidence="2">Alpha/beta hydrolase</fullName>
    </submittedName>
</protein>
<dbReference type="InterPro" id="IPR000073">
    <property type="entry name" value="AB_hydrolase_1"/>
</dbReference>
<proteinExistence type="predicted"/>
<dbReference type="AlphaFoldDB" id="A0A939C2Q2"/>
<dbReference type="EMBL" id="JAERWK010000017">
    <property type="protein sequence ID" value="MBM9468342.1"/>
    <property type="molecule type" value="Genomic_DNA"/>
</dbReference>
<name>A0A939C2Q2_9ACTN</name>
<dbReference type="PANTHER" id="PTHR43798:SF33">
    <property type="entry name" value="HYDROLASE, PUTATIVE (AFU_ORTHOLOGUE AFUA_2G14860)-RELATED"/>
    <property type="match status" value="1"/>
</dbReference>
<organism evidence="2 3">
    <name type="scientific">Nakamurella leprariae</name>
    <dbReference type="NCBI Taxonomy" id="2803911"/>
    <lineage>
        <taxon>Bacteria</taxon>
        <taxon>Bacillati</taxon>
        <taxon>Actinomycetota</taxon>
        <taxon>Actinomycetes</taxon>
        <taxon>Nakamurellales</taxon>
        <taxon>Nakamurellaceae</taxon>
        <taxon>Nakamurella</taxon>
    </lineage>
</organism>
<evidence type="ECO:0000313" key="3">
    <source>
        <dbReference type="Proteomes" id="UP000663792"/>
    </source>
</evidence>
<dbReference type="Gene3D" id="3.40.50.1820">
    <property type="entry name" value="alpha/beta hydrolase"/>
    <property type="match status" value="1"/>
</dbReference>
<dbReference type="Pfam" id="PF12697">
    <property type="entry name" value="Abhydrolase_6"/>
    <property type="match status" value="1"/>
</dbReference>
<dbReference type="PRINTS" id="PR00111">
    <property type="entry name" value="ABHYDROLASE"/>
</dbReference>
<dbReference type="RefSeq" id="WP_205261304.1">
    <property type="nucleotide sequence ID" value="NZ_JAERWK010000017.1"/>
</dbReference>